<proteinExistence type="predicted"/>
<feature type="compositionally biased region" description="Low complexity" evidence="2">
    <location>
        <begin position="347"/>
        <end position="357"/>
    </location>
</feature>
<dbReference type="GeneID" id="6075136"/>
<feature type="compositionally biased region" description="Low complexity" evidence="2">
    <location>
        <begin position="203"/>
        <end position="239"/>
    </location>
</feature>
<dbReference type="HOGENOM" id="CLU_513935_0_0_1"/>
<dbReference type="OrthoDB" id="3070390at2759"/>
<feature type="region of interest" description="Disordered" evidence="2">
    <location>
        <begin position="343"/>
        <end position="364"/>
    </location>
</feature>
<evidence type="ECO:0000256" key="1">
    <source>
        <dbReference type="SAM" id="Coils"/>
    </source>
</evidence>
<dbReference type="EMBL" id="DS547098">
    <property type="protein sequence ID" value="EDR09886.1"/>
    <property type="molecule type" value="Genomic_DNA"/>
</dbReference>
<keyword evidence="4" id="KW-1185">Reference proteome</keyword>
<reference evidence="3 4" key="1">
    <citation type="journal article" date="2008" name="Nature">
        <title>The genome of Laccaria bicolor provides insights into mycorrhizal symbiosis.</title>
        <authorList>
            <person name="Martin F."/>
            <person name="Aerts A."/>
            <person name="Ahren D."/>
            <person name="Brun A."/>
            <person name="Danchin E.G.J."/>
            <person name="Duchaussoy F."/>
            <person name="Gibon J."/>
            <person name="Kohler A."/>
            <person name="Lindquist E."/>
            <person name="Pereda V."/>
            <person name="Salamov A."/>
            <person name="Shapiro H.J."/>
            <person name="Wuyts J."/>
            <person name="Blaudez D."/>
            <person name="Buee M."/>
            <person name="Brokstein P."/>
            <person name="Canbaeck B."/>
            <person name="Cohen D."/>
            <person name="Courty P.E."/>
            <person name="Coutinho P.M."/>
            <person name="Delaruelle C."/>
            <person name="Detter J.C."/>
            <person name="Deveau A."/>
            <person name="DiFazio S."/>
            <person name="Duplessis S."/>
            <person name="Fraissinet-Tachet L."/>
            <person name="Lucic E."/>
            <person name="Frey-Klett P."/>
            <person name="Fourrey C."/>
            <person name="Feussner I."/>
            <person name="Gay G."/>
            <person name="Grimwood J."/>
            <person name="Hoegger P.J."/>
            <person name="Jain P."/>
            <person name="Kilaru S."/>
            <person name="Labbe J."/>
            <person name="Lin Y.C."/>
            <person name="Legue V."/>
            <person name="Le Tacon F."/>
            <person name="Marmeisse R."/>
            <person name="Melayah D."/>
            <person name="Montanini B."/>
            <person name="Muratet M."/>
            <person name="Nehls U."/>
            <person name="Niculita-Hirzel H."/>
            <person name="Oudot-Le Secq M.P."/>
            <person name="Peter M."/>
            <person name="Quesneville H."/>
            <person name="Rajashekar B."/>
            <person name="Reich M."/>
            <person name="Rouhier N."/>
            <person name="Schmutz J."/>
            <person name="Yin T."/>
            <person name="Chalot M."/>
            <person name="Henrissat B."/>
            <person name="Kuees U."/>
            <person name="Lucas S."/>
            <person name="Van de Peer Y."/>
            <person name="Podila G.K."/>
            <person name="Polle A."/>
            <person name="Pukkila P.J."/>
            <person name="Richardson P.M."/>
            <person name="Rouze P."/>
            <person name="Sanders I.R."/>
            <person name="Stajich J.E."/>
            <person name="Tunlid A."/>
            <person name="Tuskan G."/>
            <person name="Grigoriev I.V."/>
        </authorList>
    </citation>
    <scope>NUCLEOTIDE SEQUENCE [LARGE SCALE GENOMIC DNA]</scope>
    <source>
        <strain evidence="4">S238N-H82 / ATCC MYA-4686</strain>
    </source>
</reference>
<feature type="compositionally biased region" description="Basic and acidic residues" evidence="2">
    <location>
        <begin position="185"/>
        <end position="201"/>
    </location>
</feature>
<keyword evidence="1" id="KW-0175">Coiled coil</keyword>
<feature type="coiled-coil region" evidence="1">
    <location>
        <begin position="446"/>
        <end position="480"/>
    </location>
</feature>
<evidence type="ECO:0000313" key="4">
    <source>
        <dbReference type="Proteomes" id="UP000001194"/>
    </source>
</evidence>
<dbReference type="RefSeq" id="XP_001879271.1">
    <property type="nucleotide sequence ID" value="XM_001879236.1"/>
</dbReference>
<dbReference type="KEGG" id="lbc:LACBIDRAFT_318176"/>
<sequence length="511" mass="56579">MPKPDRSIDLTVTIRYHGVKATAYFSKFTGESIKVVRGDIAALRMPQPKTTSFELVSHGCVEFGWDLMFAENVIHKSLKQKIIPPRLEDKQDLQEQLRELSITKISLRETPSFTGHAKPIVPRKRPSDHEAHMKELGEKPMSTSRITRQSWIKSELAPQTIPTAARPHAPRPTPSMSIASMSQDEDIRPAKRLKTEPKEPVLRFTPSPRPRQSQSSAQQPTPSLTQVQVPSPQSTPPAALNLPSTQEPNELSTNRAGRVSQASSAVSRVVQGRERTPPPLQTTPSNPPEDQSMTNPPTATIPPNPPEDDPMTVPISTNDVSDVIPQQERSYPVTTILPTAQENQAMTNSTSTNETTPPIGPDAERTTTLATPTMPMASRTSLAAITGRPPNSSDLPKIQTLSRELWDIRRKLTADGVRESVIVDKLKLLHAAYVPEPMSTSSDRALQVLKTRLREIEKDLENERCLRLKAEATLQDIRRECKAPFVVPALLDAFISISNLTTQALQRSKES</sequence>
<dbReference type="Proteomes" id="UP000001194">
    <property type="component" value="Unassembled WGS sequence"/>
</dbReference>
<name>B0D658_LACBS</name>
<dbReference type="InParanoid" id="B0D658"/>
<dbReference type="STRING" id="486041.B0D658"/>
<feature type="region of interest" description="Disordered" evidence="2">
    <location>
        <begin position="153"/>
        <end position="328"/>
    </location>
</feature>
<feature type="compositionally biased region" description="Polar residues" evidence="2">
    <location>
        <begin position="242"/>
        <end position="254"/>
    </location>
</feature>
<feature type="compositionally biased region" description="Low complexity" evidence="2">
    <location>
        <begin position="255"/>
        <end position="270"/>
    </location>
</feature>
<dbReference type="AlphaFoldDB" id="B0D658"/>
<gene>
    <name evidence="3" type="ORF">LACBIDRAFT_318176</name>
</gene>
<organism evidence="4">
    <name type="scientific">Laccaria bicolor (strain S238N-H82 / ATCC MYA-4686)</name>
    <name type="common">Bicoloured deceiver</name>
    <name type="synonym">Laccaria laccata var. bicolor</name>
    <dbReference type="NCBI Taxonomy" id="486041"/>
    <lineage>
        <taxon>Eukaryota</taxon>
        <taxon>Fungi</taxon>
        <taxon>Dikarya</taxon>
        <taxon>Basidiomycota</taxon>
        <taxon>Agaricomycotina</taxon>
        <taxon>Agaricomycetes</taxon>
        <taxon>Agaricomycetidae</taxon>
        <taxon>Agaricales</taxon>
        <taxon>Agaricineae</taxon>
        <taxon>Hydnangiaceae</taxon>
        <taxon>Laccaria</taxon>
    </lineage>
</organism>
<accession>B0D658</accession>
<feature type="compositionally biased region" description="Pro residues" evidence="2">
    <location>
        <begin position="277"/>
        <end position="287"/>
    </location>
</feature>
<protein>
    <submittedName>
        <fullName evidence="3">Predicted protein</fullName>
    </submittedName>
</protein>
<evidence type="ECO:0000313" key="3">
    <source>
        <dbReference type="EMBL" id="EDR09886.1"/>
    </source>
</evidence>
<evidence type="ECO:0000256" key="2">
    <source>
        <dbReference type="SAM" id="MobiDB-lite"/>
    </source>
</evidence>